<dbReference type="OrthoDB" id="10067323at2759"/>
<feature type="domain" description="Wbp11/ELF5/Saf1 N-terminal" evidence="2">
    <location>
        <begin position="3"/>
        <end position="75"/>
    </location>
</feature>
<sequence>MGKKNVSMTDTMRREDRKKELKRNRKQRQTVRCAVLKSKDPLQLLEEATLFDKQEYDHSINSSISVNVIAQKRKRILETFDRLLELYKKEDDKYYKQLSSAKLQYEERRINMINYYEKVKLAQNVKTSDIPLPKLPDTLKSFADSSKLHTIGTKKHLLIEILQDHLQVHLHHCQIRKMKILNKYYATI</sequence>
<evidence type="ECO:0000256" key="1">
    <source>
        <dbReference type="SAM" id="MobiDB-lite"/>
    </source>
</evidence>
<dbReference type="AlphaFoldDB" id="D3PHV7"/>
<evidence type="ECO:0000313" key="3">
    <source>
        <dbReference type="EMBL" id="ADD38143.1"/>
    </source>
</evidence>
<dbReference type="EMBL" id="BT121213">
    <property type="protein sequence ID" value="ADD38143.1"/>
    <property type="molecule type" value="mRNA"/>
</dbReference>
<organism evidence="3">
    <name type="scientific">Lepeophtheirus salmonis</name>
    <name type="common">Salmon louse</name>
    <name type="synonym">Caligus salmonis</name>
    <dbReference type="NCBI Taxonomy" id="72036"/>
    <lineage>
        <taxon>Eukaryota</taxon>
        <taxon>Metazoa</taxon>
        <taxon>Ecdysozoa</taxon>
        <taxon>Arthropoda</taxon>
        <taxon>Crustacea</taxon>
        <taxon>Multicrustacea</taxon>
        <taxon>Hexanauplia</taxon>
        <taxon>Copepoda</taxon>
        <taxon>Siphonostomatoida</taxon>
        <taxon>Caligidae</taxon>
        <taxon>Lepeophtheirus</taxon>
    </lineage>
</organism>
<dbReference type="Pfam" id="PF09429">
    <property type="entry name" value="Wbp11"/>
    <property type="match status" value="1"/>
</dbReference>
<evidence type="ECO:0000259" key="2">
    <source>
        <dbReference type="Pfam" id="PF09429"/>
    </source>
</evidence>
<protein>
    <submittedName>
        <fullName evidence="3">WW domain-binding protein 11</fullName>
    </submittedName>
</protein>
<name>D3PHV7_LEPSM</name>
<dbReference type="GO" id="GO:0006396">
    <property type="term" value="P:RNA processing"/>
    <property type="evidence" value="ECO:0007669"/>
    <property type="project" value="InterPro"/>
</dbReference>
<dbReference type="InterPro" id="IPR019007">
    <property type="entry name" value="Wbp11/ELF5/Saf1_N"/>
</dbReference>
<accession>D3PHV7</accession>
<feature type="region of interest" description="Disordered" evidence="1">
    <location>
        <begin position="1"/>
        <end position="27"/>
    </location>
</feature>
<proteinExistence type="evidence at transcript level"/>
<feature type="compositionally biased region" description="Polar residues" evidence="1">
    <location>
        <begin position="1"/>
        <end position="10"/>
    </location>
</feature>
<reference evidence="3" key="1">
    <citation type="submission" date="2010-03" db="EMBL/GenBank/DDBJ databases">
        <title>Atlantic Lepeophtheirus salmonis ESTs and full-length cDNAs.</title>
        <authorList>
            <person name="Yasuike M."/>
            <person name="von Schalburg K."/>
            <person name="Cooper G."/>
            <person name="Leong J."/>
            <person name="Nilsen F."/>
            <person name="Jones S.R.M."/>
            <person name="Koop B.F."/>
        </authorList>
    </citation>
    <scope>NUCLEOTIDE SEQUENCE</scope>
    <source>
        <strain evidence="3">Atlantic form</strain>
        <tissue evidence="3">Mixed tissue</tissue>
    </source>
</reference>
<gene>
    <name evidence="3" type="primary">WBP11</name>
</gene>